<dbReference type="OrthoDB" id="1936883at2759"/>
<evidence type="ECO:0000313" key="6">
    <source>
        <dbReference type="Proteomes" id="UP000737018"/>
    </source>
</evidence>
<proteinExistence type="predicted"/>
<dbReference type="InterPro" id="IPR045344">
    <property type="entry name" value="C-JID"/>
</dbReference>
<evidence type="ECO:0000256" key="2">
    <source>
        <dbReference type="ARBA" id="ARBA00022737"/>
    </source>
</evidence>
<feature type="domain" description="C-JID" evidence="4">
    <location>
        <begin position="1010"/>
        <end position="1147"/>
    </location>
</feature>
<sequence>MALFIVIEIYENSYNVSSSQDYEVSIDFIYRKHMVEGHVHQIRLKAFDISEVPKFLLDDRSFGFKVCFPAGEREDLEGCNSIEASFSSHCPYIEIKNCGAHILYKKELIEFPQASIIGEHGLLKQDQQKVVLESSKSDDQSDSKVQLKEKLKSLLFDGRWMGMAVCVYYSVHNHNQPAISGDNQDLTSFLAFYTPLVGHRVHLTRHRVFQDSKDIFVESSHRILVFYIPHLFLCLEGCHHVGASFERNNPGVIVKECGIRLVFEQEIEEFMETLVQCMLGSPDAYHDFFYHSLSHQVEERVAGFDSGKDFGCFSSLQRKNMDELTSVMVQCSAASAPFDSFLDPCSLQCFYCIWNGHPEEFVGTKSSFEDLHPQRLFISQEETSGIAKNSYDKDSYPHNHFRYFHPSTAYNSCFPTRQTPKWDQNEGIIAKSSHFLSCQFQTSKAGLDGQILGYRTTDEENKWLLRGLNGHIWISYIPGESFKHVFHQGSHIEASFLSNWPGVTVQKCGFRLLYKHDRVKFEQELKHCNTFISAHRDFTCQLSQQATKFEFEEEFMQVLKKVKTLLNENDMLGYDRHSKYSYCFPPVDILPLFNHNTNEPSVTIDTLKEYNDNEWHGFVLCAYFSIDEHQTAMLENFDSTISHYLVCHLETDIAGPEIVLNVHCTTKEEFLWLDTEDGFLWLSYIPRESFPDQFNQFTWIKASIISDWPCVMVQKCGLSFYHENDIWFLHIRKYCNEEYKSRDLPNQVMASYIEKTSREKSLLCKNDPQPKDQHCQSNLLDFDPSRDYNSCFTQKEIPHWFKIQSVENHVSFCLTRKLDNDTTWMGVALCALFSVAKDVANVNDIMDSKTSFKLICQLKASNGPNDLSVKPRHIYWPTKEDLMMSLQGGSIWLSYIPRGSFPDWLYDCSCIKVSFQTNFHGLKVQKCGLRLLYQHSEENFKKIIRDCMKSTSDSSSFLNQMKIKNRNRKMRSWIESQLGEIYPHQRDQRCQSNLLGFDRCLFYDPHFDPSEILEWFSDRNNKHWVTISLPPNLYNDSTWMGLVLCASFSVDVNQTAHIDIMNSEYNCLMFQLVTNIGTASSFNGYQLTKENLQMLKQGTRFIWLSYIPRGLLRNCPNQCSYIKASITARCPGLKVEQSGLRLVYNHDEDEFKQTIGDSMKSSSDDSDLIPQLTTDNGNRDKQKLDEEGTSSKTSSSREESNFESLRGSIDPKDKGKGVLEE</sequence>
<protein>
    <recommendedName>
        <fullName evidence="4">C-JID domain-containing protein</fullName>
    </recommendedName>
</protein>
<keyword evidence="6" id="KW-1185">Reference proteome</keyword>
<dbReference type="Proteomes" id="UP000737018">
    <property type="component" value="Unassembled WGS sequence"/>
</dbReference>
<reference evidence="5" key="1">
    <citation type="submission" date="2020-03" db="EMBL/GenBank/DDBJ databases">
        <title>Castanea mollissima Vanexum genome sequencing.</title>
        <authorList>
            <person name="Staton M."/>
        </authorList>
    </citation>
    <scope>NUCLEOTIDE SEQUENCE</scope>
    <source>
        <tissue evidence="5">Leaf</tissue>
    </source>
</reference>
<organism evidence="5 6">
    <name type="scientific">Castanea mollissima</name>
    <name type="common">Chinese chestnut</name>
    <dbReference type="NCBI Taxonomy" id="60419"/>
    <lineage>
        <taxon>Eukaryota</taxon>
        <taxon>Viridiplantae</taxon>
        <taxon>Streptophyta</taxon>
        <taxon>Embryophyta</taxon>
        <taxon>Tracheophyta</taxon>
        <taxon>Spermatophyta</taxon>
        <taxon>Magnoliopsida</taxon>
        <taxon>eudicotyledons</taxon>
        <taxon>Gunneridae</taxon>
        <taxon>Pentapetalae</taxon>
        <taxon>rosids</taxon>
        <taxon>fabids</taxon>
        <taxon>Fagales</taxon>
        <taxon>Fagaceae</taxon>
        <taxon>Castanea</taxon>
    </lineage>
</organism>
<evidence type="ECO:0000313" key="5">
    <source>
        <dbReference type="EMBL" id="KAF3949488.1"/>
    </source>
</evidence>
<keyword evidence="2" id="KW-0677">Repeat</keyword>
<dbReference type="EMBL" id="JRKL02006052">
    <property type="protein sequence ID" value="KAF3949488.1"/>
    <property type="molecule type" value="Genomic_DNA"/>
</dbReference>
<feature type="compositionally biased region" description="Basic and acidic residues" evidence="3">
    <location>
        <begin position="1209"/>
        <end position="1221"/>
    </location>
</feature>
<evidence type="ECO:0000259" key="4">
    <source>
        <dbReference type="Pfam" id="PF20160"/>
    </source>
</evidence>
<keyword evidence="1" id="KW-0433">Leucine-rich repeat</keyword>
<dbReference type="AlphaFoldDB" id="A0A8J4QF52"/>
<accession>A0A8J4QF52</accession>
<feature type="compositionally biased region" description="Basic and acidic residues" evidence="3">
    <location>
        <begin position="1177"/>
        <end position="1186"/>
    </location>
</feature>
<feature type="domain" description="C-JID" evidence="4">
    <location>
        <begin position="793"/>
        <end position="937"/>
    </location>
</feature>
<evidence type="ECO:0000256" key="3">
    <source>
        <dbReference type="SAM" id="MobiDB-lite"/>
    </source>
</evidence>
<feature type="region of interest" description="Disordered" evidence="3">
    <location>
        <begin position="1156"/>
        <end position="1221"/>
    </location>
</feature>
<gene>
    <name evidence="5" type="ORF">CMV_024646</name>
</gene>
<name>A0A8J4QF52_9ROSI</name>
<comment type="caution">
    <text evidence="5">The sequence shown here is derived from an EMBL/GenBank/DDBJ whole genome shotgun (WGS) entry which is preliminary data.</text>
</comment>
<dbReference type="Pfam" id="PF20160">
    <property type="entry name" value="C-JID"/>
    <property type="match status" value="2"/>
</dbReference>
<evidence type="ECO:0000256" key="1">
    <source>
        <dbReference type="ARBA" id="ARBA00022614"/>
    </source>
</evidence>